<evidence type="ECO:0000256" key="3">
    <source>
        <dbReference type="ARBA" id="ARBA00022525"/>
    </source>
</evidence>
<reference evidence="4 5" key="1">
    <citation type="submission" date="2024-05" db="EMBL/GenBank/DDBJ databases">
        <title>Culex pipiens pipiens assembly and annotation.</title>
        <authorList>
            <person name="Alout H."/>
            <person name="Durand T."/>
        </authorList>
    </citation>
    <scope>NUCLEOTIDE SEQUENCE [LARGE SCALE GENOMIC DNA]</scope>
    <source>
        <strain evidence="4">HA-2024</strain>
        <tissue evidence="4">Whole body</tissue>
    </source>
</reference>
<name>A0ABD1D062_CULPP</name>
<protein>
    <submittedName>
        <fullName evidence="4">Uncharacterized protein</fullName>
    </submittedName>
</protein>
<dbReference type="AlphaFoldDB" id="A0ABD1D062"/>
<dbReference type="SUPFAM" id="SSF47565">
    <property type="entry name" value="Insect pheromone/odorant-binding proteins"/>
    <property type="match status" value="1"/>
</dbReference>
<dbReference type="InterPro" id="IPR036728">
    <property type="entry name" value="PBP_GOBP_sf"/>
</dbReference>
<dbReference type="Gene3D" id="1.10.238.20">
    <property type="entry name" value="Pheromone/general odorant binding protein domain"/>
    <property type="match status" value="1"/>
</dbReference>
<sequence>MASLGCQAKFTNSQKRILHSHFADCAADLGIGNFTGLEVLAFSGRQTTPELNFCTLHRMDLISCDGTVHEENFFAFIADGHNNMEQLPAVLKGCVDVVNGTPVERAYQLYRCMFAQHKFEV</sequence>
<comment type="similarity">
    <text evidence="2">Belongs to the PBP/GOBP family.</text>
</comment>
<comment type="caution">
    <text evidence="4">The sequence shown here is derived from an EMBL/GenBank/DDBJ whole genome shotgun (WGS) entry which is preliminary data.</text>
</comment>
<organism evidence="4 5">
    <name type="scientific">Culex pipiens pipiens</name>
    <name type="common">Northern house mosquito</name>
    <dbReference type="NCBI Taxonomy" id="38569"/>
    <lineage>
        <taxon>Eukaryota</taxon>
        <taxon>Metazoa</taxon>
        <taxon>Ecdysozoa</taxon>
        <taxon>Arthropoda</taxon>
        <taxon>Hexapoda</taxon>
        <taxon>Insecta</taxon>
        <taxon>Pterygota</taxon>
        <taxon>Neoptera</taxon>
        <taxon>Endopterygota</taxon>
        <taxon>Diptera</taxon>
        <taxon>Nematocera</taxon>
        <taxon>Culicoidea</taxon>
        <taxon>Culicidae</taxon>
        <taxon>Culicinae</taxon>
        <taxon>Culicini</taxon>
        <taxon>Culex</taxon>
        <taxon>Culex</taxon>
    </lineage>
</organism>
<accession>A0ABD1D062</accession>
<dbReference type="Pfam" id="PF01395">
    <property type="entry name" value="PBP_GOBP"/>
    <property type="match status" value="1"/>
</dbReference>
<evidence type="ECO:0000256" key="2">
    <source>
        <dbReference type="ARBA" id="ARBA00008098"/>
    </source>
</evidence>
<dbReference type="GO" id="GO:0005576">
    <property type="term" value="C:extracellular region"/>
    <property type="evidence" value="ECO:0007669"/>
    <property type="project" value="UniProtKB-SubCell"/>
</dbReference>
<keyword evidence="3" id="KW-0964">Secreted</keyword>
<dbReference type="EMBL" id="JBEHCU010008329">
    <property type="protein sequence ID" value="KAL1384656.1"/>
    <property type="molecule type" value="Genomic_DNA"/>
</dbReference>
<proteinExistence type="inferred from homology"/>
<dbReference type="CDD" id="cd23992">
    <property type="entry name" value="PBP_GOBP"/>
    <property type="match status" value="1"/>
</dbReference>
<dbReference type="InterPro" id="IPR006170">
    <property type="entry name" value="PBP/GOBP"/>
</dbReference>
<keyword evidence="5" id="KW-1185">Reference proteome</keyword>
<evidence type="ECO:0000256" key="1">
    <source>
        <dbReference type="ARBA" id="ARBA00004613"/>
    </source>
</evidence>
<evidence type="ECO:0000313" key="4">
    <source>
        <dbReference type="EMBL" id="KAL1384656.1"/>
    </source>
</evidence>
<evidence type="ECO:0000313" key="5">
    <source>
        <dbReference type="Proteomes" id="UP001562425"/>
    </source>
</evidence>
<dbReference type="Proteomes" id="UP001562425">
    <property type="component" value="Unassembled WGS sequence"/>
</dbReference>
<comment type="subcellular location">
    <subcellularLocation>
        <location evidence="1">Secreted</location>
    </subcellularLocation>
</comment>
<gene>
    <name evidence="4" type="ORF">pipiens_003326</name>
</gene>